<feature type="transmembrane region" description="Helical" evidence="2">
    <location>
        <begin position="24"/>
        <end position="47"/>
    </location>
</feature>
<sequence>MNRTGHDVPAEDSRMSRKRMTSGITVFTQLMCLVVTVISVCALLALLRQKRRLMLDTANHREHGTSHSSQAQASRAPQTESLLVTMPLASLSHTLTQPSDPYSRGSPDGYQPGHCLEAASGTAKPALAPPAPGVSSTRLAVPHQTAETSGTSSPSALSSGQVKVISVSDHSLIARNDNAIPAGSLRQAPVLTGQLGSSRETGHSSPGRADPPARRSRLAPVALITQQRTQRVGKMVVILSLILFTAYLPGTVLTIIFTAISRRSTWKSLLREL</sequence>
<evidence type="ECO:0000256" key="2">
    <source>
        <dbReference type="SAM" id="Phobius"/>
    </source>
</evidence>
<evidence type="ECO:0000313" key="3">
    <source>
        <dbReference type="EMBL" id="KAK3691044.1"/>
    </source>
</evidence>
<name>A0AAE0XEE6_9GAST</name>
<feature type="transmembrane region" description="Helical" evidence="2">
    <location>
        <begin position="236"/>
        <end position="260"/>
    </location>
</feature>
<accession>A0AAE0XEE6</accession>
<keyword evidence="2" id="KW-0812">Transmembrane</keyword>
<organism evidence="3 4">
    <name type="scientific">Elysia crispata</name>
    <name type="common">lettuce slug</name>
    <dbReference type="NCBI Taxonomy" id="231223"/>
    <lineage>
        <taxon>Eukaryota</taxon>
        <taxon>Metazoa</taxon>
        <taxon>Spiralia</taxon>
        <taxon>Lophotrochozoa</taxon>
        <taxon>Mollusca</taxon>
        <taxon>Gastropoda</taxon>
        <taxon>Heterobranchia</taxon>
        <taxon>Euthyneura</taxon>
        <taxon>Panpulmonata</taxon>
        <taxon>Sacoglossa</taxon>
        <taxon>Placobranchoidea</taxon>
        <taxon>Plakobranchidae</taxon>
        <taxon>Elysia</taxon>
    </lineage>
</organism>
<protein>
    <submittedName>
        <fullName evidence="3">Uncharacterized protein</fullName>
    </submittedName>
</protein>
<evidence type="ECO:0000313" key="4">
    <source>
        <dbReference type="Proteomes" id="UP001283361"/>
    </source>
</evidence>
<keyword evidence="2" id="KW-1133">Transmembrane helix</keyword>
<dbReference type="EMBL" id="JAWDGP010008105">
    <property type="protein sequence ID" value="KAK3691044.1"/>
    <property type="molecule type" value="Genomic_DNA"/>
</dbReference>
<feature type="region of interest" description="Disordered" evidence="1">
    <location>
        <begin position="193"/>
        <end position="215"/>
    </location>
</feature>
<gene>
    <name evidence="3" type="ORF">RRG08_049348</name>
</gene>
<dbReference type="Proteomes" id="UP001283361">
    <property type="component" value="Unassembled WGS sequence"/>
</dbReference>
<feature type="region of interest" description="Disordered" evidence="1">
    <location>
        <begin position="93"/>
        <end position="159"/>
    </location>
</feature>
<reference evidence="3" key="1">
    <citation type="journal article" date="2023" name="G3 (Bethesda)">
        <title>A reference genome for the long-term kleptoplast-retaining sea slug Elysia crispata morphotype clarki.</title>
        <authorList>
            <person name="Eastman K.E."/>
            <person name="Pendleton A.L."/>
            <person name="Shaikh M.A."/>
            <person name="Suttiyut T."/>
            <person name="Ogas R."/>
            <person name="Tomko P."/>
            <person name="Gavelis G."/>
            <person name="Widhalm J.R."/>
            <person name="Wisecaver J.H."/>
        </authorList>
    </citation>
    <scope>NUCLEOTIDE SEQUENCE</scope>
    <source>
        <strain evidence="3">ECLA1</strain>
    </source>
</reference>
<evidence type="ECO:0000256" key="1">
    <source>
        <dbReference type="SAM" id="MobiDB-lite"/>
    </source>
</evidence>
<dbReference type="AlphaFoldDB" id="A0AAE0XEE6"/>
<feature type="compositionally biased region" description="Low complexity" evidence="1">
    <location>
        <begin position="148"/>
        <end position="159"/>
    </location>
</feature>
<comment type="caution">
    <text evidence="3">The sequence shown here is derived from an EMBL/GenBank/DDBJ whole genome shotgun (WGS) entry which is preliminary data.</text>
</comment>
<proteinExistence type="predicted"/>
<keyword evidence="4" id="KW-1185">Reference proteome</keyword>
<keyword evidence="2" id="KW-0472">Membrane</keyword>